<sequence length="93" mass="10719">MRAFNFRLHKLYTYSRQTDFKSVHQVQNPNIVAYLLYIISGVITAIWAIEFFTLHCGQGIHLLLIIVANLILLSITQCHQKAKSKIPLKKLLP</sequence>
<gene>
    <name evidence="2" type="ORF">HNP25_001249</name>
</gene>
<proteinExistence type="predicted"/>
<keyword evidence="1" id="KW-0472">Membrane</keyword>
<comment type="caution">
    <text evidence="2">The sequence shown here is derived from an EMBL/GenBank/DDBJ whole genome shotgun (WGS) entry which is preliminary data.</text>
</comment>
<evidence type="ECO:0000256" key="1">
    <source>
        <dbReference type="SAM" id="Phobius"/>
    </source>
</evidence>
<reference evidence="2 3" key="1">
    <citation type="submission" date="2020-08" db="EMBL/GenBank/DDBJ databases">
        <title>Functional genomics of gut bacteria from endangered species of beetles.</title>
        <authorList>
            <person name="Carlos-Shanley C."/>
        </authorList>
    </citation>
    <scope>NUCLEOTIDE SEQUENCE [LARGE SCALE GENOMIC DNA]</scope>
    <source>
        <strain evidence="2 3">S00070</strain>
    </source>
</reference>
<evidence type="ECO:0000313" key="2">
    <source>
        <dbReference type="EMBL" id="MBB6002597.1"/>
    </source>
</evidence>
<name>A0A841EEK2_9BACT</name>
<keyword evidence="1" id="KW-1133">Transmembrane helix</keyword>
<accession>A0A841EEK2</accession>
<keyword evidence="3" id="KW-1185">Reference proteome</keyword>
<feature type="transmembrane region" description="Helical" evidence="1">
    <location>
        <begin position="58"/>
        <end position="75"/>
    </location>
</feature>
<dbReference type="EMBL" id="JACHKT010000006">
    <property type="protein sequence ID" value="MBB6002597.1"/>
    <property type="molecule type" value="Genomic_DNA"/>
</dbReference>
<dbReference type="AlphaFoldDB" id="A0A841EEK2"/>
<dbReference type="Proteomes" id="UP000524404">
    <property type="component" value="Unassembled WGS sequence"/>
</dbReference>
<evidence type="ECO:0000313" key="3">
    <source>
        <dbReference type="Proteomes" id="UP000524404"/>
    </source>
</evidence>
<protein>
    <submittedName>
        <fullName evidence="2">Uncharacterized protein</fullName>
    </submittedName>
</protein>
<feature type="transmembrane region" description="Helical" evidence="1">
    <location>
        <begin position="31"/>
        <end position="52"/>
    </location>
</feature>
<organism evidence="2 3">
    <name type="scientific">Arcicella rosea</name>
    <dbReference type="NCBI Taxonomy" id="502909"/>
    <lineage>
        <taxon>Bacteria</taxon>
        <taxon>Pseudomonadati</taxon>
        <taxon>Bacteroidota</taxon>
        <taxon>Cytophagia</taxon>
        <taxon>Cytophagales</taxon>
        <taxon>Flectobacillaceae</taxon>
        <taxon>Arcicella</taxon>
    </lineage>
</organism>
<keyword evidence="1" id="KW-0812">Transmembrane</keyword>